<reference evidence="2 3" key="2">
    <citation type="submission" date="2018-11" db="EMBL/GenBank/DDBJ databases">
        <authorList>
            <consortium name="Pathogen Informatics"/>
        </authorList>
    </citation>
    <scope>NUCLEOTIDE SEQUENCE [LARGE SCALE GENOMIC DNA]</scope>
    <source>
        <strain evidence="2 3">NST_G2</strain>
    </source>
</reference>
<dbReference type="SUPFAM" id="SSF50044">
    <property type="entry name" value="SH3-domain"/>
    <property type="match status" value="1"/>
</dbReference>
<dbReference type="Proteomes" id="UP000275846">
    <property type="component" value="Unassembled WGS sequence"/>
</dbReference>
<sequence length="231" mass="25397">MSTKLISSQLLSFQTLPTAFSVRTNIEFDGLLHGLDAPIPSRVVSFKPREFLHIRKRFSLNWWIGRVVRIGAPLGFIPSVAKLEGLRSSLQSNLSQLLLSEALASPNGNSSVTPKSPLTPSTLTANSANSSSNHGNESVFRTPQRVPIICDITLGISASLMGHNGCSRWEEATCLRLGKCVHFPRLYCPPIDHSSVDECSPFQDFFARRLIAHLSIKAHRSLPELSRPAMP</sequence>
<proteinExistence type="predicted"/>
<evidence type="ECO:0000313" key="3">
    <source>
        <dbReference type="Proteomes" id="UP000275846"/>
    </source>
</evidence>
<feature type="compositionally biased region" description="Low complexity" evidence="1">
    <location>
        <begin position="106"/>
        <end position="133"/>
    </location>
</feature>
<dbReference type="OrthoDB" id="5962384at2759"/>
<organism evidence="4">
    <name type="scientific">Schistocephalus solidus</name>
    <name type="common">Tapeworm</name>
    <dbReference type="NCBI Taxonomy" id="70667"/>
    <lineage>
        <taxon>Eukaryota</taxon>
        <taxon>Metazoa</taxon>
        <taxon>Spiralia</taxon>
        <taxon>Lophotrochozoa</taxon>
        <taxon>Platyhelminthes</taxon>
        <taxon>Cestoda</taxon>
        <taxon>Eucestoda</taxon>
        <taxon>Diphyllobothriidea</taxon>
        <taxon>Diphyllobothriidae</taxon>
        <taxon>Schistocephalus</taxon>
    </lineage>
</organism>
<evidence type="ECO:0000313" key="2">
    <source>
        <dbReference type="EMBL" id="VDL99390.1"/>
    </source>
</evidence>
<evidence type="ECO:0000313" key="4">
    <source>
        <dbReference type="WBParaSite" id="SSLN_0001350601-mRNA-1"/>
    </source>
</evidence>
<gene>
    <name evidence="2" type="ORF">SSLN_LOCUS13005</name>
</gene>
<dbReference type="InterPro" id="IPR036028">
    <property type="entry name" value="SH3-like_dom_sf"/>
</dbReference>
<dbReference type="WBParaSite" id="SSLN_0001350601-mRNA-1">
    <property type="protein sequence ID" value="SSLN_0001350601-mRNA-1"/>
    <property type="gene ID" value="SSLN_0001350601"/>
</dbReference>
<reference evidence="4" key="1">
    <citation type="submission" date="2016-06" db="UniProtKB">
        <authorList>
            <consortium name="WormBaseParasite"/>
        </authorList>
    </citation>
    <scope>IDENTIFICATION</scope>
</reference>
<dbReference type="AlphaFoldDB" id="A0A183T957"/>
<dbReference type="STRING" id="70667.A0A183T957"/>
<keyword evidence="3" id="KW-1185">Reference proteome</keyword>
<feature type="region of interest" description="Disordered" evidence="1">
    <location>
        <begin position="106"/>
        <end position="139"/>
    </location>
</feature>
<protein>
    <submittedName>
        <fullName evidence="2 4">Uncharacterized protein</fullName>
    </submittedName>
</protein>
<dbReference type="PANTHER" id="PTHR11824">
    <property type="entry name" value="VOLTAGE-DEPENDENT CALCIUM CHANNEL BETA SUBUNIT"/>
    <property type="match status" value="1"/>
</dbReference>
<dbReference type="Gene3D" id="2.30.30.40">
    <property type="entry name" value="SH3 Domains"/>
    <property type="match status" value="1"/>
</dbReference>
<dbReference type="EMBL" id="UYSU01037720">
    <property type="protein sequence ID" value="VDL99390.1"/>
    <property type="molecule type" value="Genomic_DNA"/>
</dbReference>
<name>A0A183T957_SCHSO</name>
<evidence type="ECO:0000256" key="1">
    <source>
        <dbReference type="SAM" id="MobiDB-lite"/>
    </source>
</evidence>
<accession>A0A183T957</accession>